<dbReference type="Proteomes" id="UP001589854">
    <property type="component" value="Unassembled WGS sequence"/>
</dbReference>
<accession>A0ABV6GA24</accession>
<dbReference type="EMBL" id="JBHLVO010000002">
    <property type="protein sequence ID" value="MFC0270496.1"/>
    <property type="molecule type" value="Genomic_DNA"/>
</dbReference>
<organism evidence="1 2">
    <name type="scientific">Metabacillus herbersteinensis</name>
    <dbReference type="NCBI Taxonomy" id="283816"/>
    <lineage>
        <taxon>Bacteria</taxon>
        <taxon>Bacillati</taxon>
        <taxon>Bacillota</taxon>
        <taxon>Bacilli</taxon>
        <taxon>Bacillales</taxon>
        <taxon>Bacillaceae</taxon>
        <taxon>Metabacillus</taxon>
    </lineage>
</organism>
<sequence length="97" mass="11300">MEFISDQSPENHYKIDVRPVNQKIPIREKYVLNVFKLKSGNDATYMKIAGFNVLVFERDSWQYMLSVDKRVSDKVTPETLVQIAILLIIPLNEVVRC</sequence>
<dbReference type="RefSeq" id="WP_378930528.1">
    <property type="nucleotide sequence ID" value="NZ_JBHLVO010000002.1"/>
</dbReference>
<evidence type="ECO:0000313" key="1">
    <source>
        <dbReference type="EMBL" id="MFC0270496.1"/>
    </source>
</evidence>
<name>A0ABV6GA24_9BACI</name>
<protein>
    <submittedName>
        <fullName evidence="1">Uncharacterized protein</fullName>
    </submittedName>
</protein>
<keyword evidence="2" id="KW-1185">Reference proteome</keyword>
<gene>
    <name evidence="1" type="ORF">ACFFIX_03370</name>
</gene>
<reference evidence="1 2" key="1">
    <citation type="submission" date="2024-09" db="EMBL/GenBank/DDBJ databases">
        <authorList>
            <person name="Sun Q."/>
            <person name="Mori K."/>
        </authorList>
    </citation>
    <scope>NUCLEOTIDE SEQUENCE [LARGE SCALE GENOMIC DNA]</scope>
    <source>
        <strain evidence="1 2">CCM 7228</strain>
    </source>
</reference>
<comment type="caution">
    <text evidence="1">The sequence shown here is derived from an EMBL/GenBank/DDBJ whole genome shotgun (WGS) entry which is preliminary data.</text>
</comment>
<evidence type="ECO:0000313" key="2">
    <source>
        <dbReference type="Proteomes" id="UP001589854"/>
    </source>
</evidence>
<proteinExistence type="predicted"/>